<sequence length="124" mass="14388">MRDRVRIMLGSREIVKRYIGDRLVWELDSLQKITFVGIETKLYGRFIAFHVNDHSSKFNGKVIKKIHIDGDKEVLRIPSNSQTPQLSGSSMYINNINEDIKRYFSENGASSSDFKPMNIIFFVE</sequence>
<evidence type="ECO:0000313" key="2">
    <source>
        <dbReference type="Proteomes" id="UP000040910"/>
    </source>
</evidence>
<accession>A0AA86XVF9</accession>
<evidence type="ECO:0000313" key="1">
    <source>
        <dbReference type="EMBL" id="CIV20672.1"/>
    </source>
</evidence>
<name>A0AA86XVF9_STREE</name>
<proteinExistence type="predicted"/>
<dbReference type="Proteomes" id="UP000040910">
    <property type="component" value="Unassembled WGS sequence"/>
</dbReference>
<gene>
    <name evidence="1" type="ORF">ERS019316_00906</name>
</gene>
<reference evidence="1 2" key="1">
    <citation type="submission" date="2015-03" db="EMBL/GenBank/DDBJ databases">
        <authorList>
            <consortium name="Pathogen Informatics"/>
            <person name="Murphy D."/>
        </authorList>
    </citation>
    <scope>NUCLEOTIDE SEQUENCE [LARGE SCALE GENOMIC DNA]</scope>
    <source>
        <strain evidence="2">type strain: N</strain>
    </source>
</reference>
<dbReference type="EMBL" id="CKLF01000009">
    <property type="protein sequence ID" value="CIV20672.1"/>
    <property type="molecule type" value="Genomic_DNA"/>
</dbReference>
<organism evidence="1 2">
    <name type="scientific">Streptococcus pneumoniae</name>
    <dbReference type="NCBI Taxonomy" id="1313"/>
    <lineage>
        <taxon>Bacteria</taxon>
        <taxon>Bacillati</taxon>
        <taxon>Bacillota</taxon>
        <taxon>Bacilli</taxon>
        <taxon>Lactobacillales</taxon>
        <taxon>Streptococcaceae</taxon>
        <taxon>Streptococcus</taxon>
    </lineage>
</organism>
<comment type="caution">
    <text evidence="1">The sequence shown here is derived from an EMBL/GenBank/DDBJ whole genome shotgun (WGS) entry which is preliminary data.</text>
</comment>
<protein>
    <submittedName>
        <fullName evidence="1">Uncharacterized protein</fullName>
    </submittedName>
</protein>
<dbReference type="AlphaFoldDB" id="A0AA86XVF9"/>